<organism evidence="12 13">
    <name type="scientific">Niabella digestorum</name>
    <dbReference type="NCBI Taxonomy" id="3117701"/>
    <lineage>
        <taxon>Bacteria</taxon>
        <taxon>Pseudomonadati</taxon>
        <taxon>Bacteroidota</taxon>
        <taxon>Chitinophagia</taxon>
        <taxon>Chitinophagales</taxon>
        <taxon>Chitinophagaceae</taxon>
        <taxon>Niabella</taxon>
    </lineage>
</organism>
<reference evidence="12 13" key="1">
    <citation type="submission" date="2024-01" db="EMBL/GenBank/DDBJ databases">
        <title>Niabella digestum sp. nov., isolated from waste digestion system.</title>
        <authorList>
            <person name="Zhang L."/>
        </authorList>
    </citation>
    <scope>NUCLEOTIDE SEQUENCE [LARGE SCALE GENOMIC DNA]</scope>
    <source>
        <strain evidence="12 13">A18</strain>
    </source>
</reference>
<dbReference type="InterPro" id="IPR011010">
    <property type="entry name" value="DNA_brk_join_enz"/>
</dbReference>
<evidence type="ECO:0000313" key="12">
    <source>
        <dbReference type="EMBL" id="MEE6186142.1"/>
    </source>
</evidence>
<dbReference type="PROSITE" id="PS51898">
    <property type="entry name" value="TYR_RECOMBINASE"/>
    <property type="match status" value="1"/>
</dbReference>
<evidence type="ECO:0000256" key="5">
    <source>
        <dbReference type="ARBA" id="ARBA00022908"/>
    </source>
</evidence>
<dbReference type="PANTHER" id="PTHR30349:SF77">
    <property type="entry name" value="TYROSINE RECOMBINASE XERC"/>
    <property type="match status" value="1"/>
</dbReference>
<evidence type="ECO:0000259" key="10">
    <source>
        <dbReference type="PROSITE" id="PS51898"/>
    </source>
</evidence>
<evidence type="ECO:0000256" key="4">
    <source>
        <dbReference type="ARBA" id="ARBA00022829"/>
    </source>
</evidence>
<dbReference type="Gene3D" id="1.10.150.130">
    <property type="match status" value="1"/>
</dbReference>
<name>A0ABU7RDS7_9BACT</name>
<dbReference type="Proteomes" id="UP001357452">
    <property type="component" value="Unassembled WGS sequence"/>
</dbReference>
<feature type="domain" description="Tyr recombinase" evidence="10">
    <location>
        <begin position="125"/>
        <end position="308"/>
    </location>
</feature>
<dbReference type="Pfam" id="PF00589">
    <property type="entry name" value="Phage_integrase"/>
    <property type="match status" value="1"/>
</dbReference>
<dbReference type="InterPro" id="IPR004107">
    <property type="entry name" value="Integrase_SAM-like_N"/>
</dbReference>
<evidence type="ECO:0000313" key="13">
    <source>
        <dbReference type="Proteomes" id="UP001357452"/>
    </source>
</evidence>
<keyword evidence="4" id="KW-0159">Chromosome partition</keyword>
<dbReference type="SUPFAM" id="SSF56349">
    <property type="entry name" value="DNA breaking-rejoining enzymes"/>
    <property type="match status" value="1"/>
</dbReference>
<dbReference type="InterPro" id="IPR044068">
    <property type="entry name" value="CB"/>
</dbReference>
<dbReference type="EMBL" id="JAZGLY010000001">
    <property type="protein sequence ID" value="MEE6186142.1"/>
    <property type="molecule type" value="Genomic_DNA"/>
</dbReference>
<dbReference type="InterPro" id="IPR013762">
    <property type="entry name" value="Integrase-like_cat_sf"/>
</dbReference>
<protein>
    <submittedName>
        <fullName evidence="12">Tyrosine-type recombinase/integrase</fullName>
    </submittedName>
</protein>
<accession>A0ABU7RDS7</accession>
<keyword evidence="2" id="KW-0963">Cytoplasm</keyword>
<dbReference type="Pfam" id="PF02899">
    <property type="entry name" value="Phage_int_SAM_1"/>
    <property type="match status" value="1"/>
</dbReference>
<gene>
    <name evidence="12" type="ORF">V2H41_02525</name>
</gene>
<keyword evidence="3" id="KW-0132">Cell division</keyword>
<keyword evidence="5" id="KW-0229">DNA integration</keyword>
<evidence type="ECO:0000259" key="11">
    <source>
        <dbReference type="PROSITE" id="PS51900"/>
    </source>
</evidence>
<evidence type="ECO:0000256" key="8">
    <source>
        <dbReference type="ARBA" id="ARBA00023306"/>
    </source>
</evidence>
<keyword evidence="13" id="KW-1185">Reference proteome</keyword>
<dbReference type="InterPro" id="IPR050090">
    <property type="entry name" value="Tyrosine_recombinase_XerCD"/>
</dbReference>
<keyword evidence="7" id="KW-0233">DNA recombination</keyword>
<evidence type="ECO:0000256" key="1">
    <source>
        <dbReference type="ARBA" id="ARBA00004496"/>
    </source>
</evidence>
<evidence type="ECO:0000256" key="3">
    <source>
        <dbReference type="ARBA" id="ARBA00022618"/>
    </source>
</evidence>
<comment type="caution">
    <text evidence="12">The sequence shown here is derived from an EMBL/GenBank/DDBJ whole genome shotgun (WGS) entry which is preliminary data.</text>
</comment>
<dbReference type="Gene3D" id="1.10.443.10">
    <property type="entry name" value="Intergrase catalytic core"/>
    <property type="match status" value="1"/>
</dbReference>
<evidence type="ECO:0000256" key="2">
    <source>
        <dbReference type="ARBA" id="ARBA00022490"/>
    </source>
</evidence>
<dbReference type="PROSITE" id="PS51900">
    <property type="entry name" value="CB"/>
    <property type="match status" value="1"/>
</dbReference>
<keyword evidence="8" id="KW-0131">Cell cycle</keyword>
<dbReference type="PANTHER" id="PTHR30349">
    <property type="entry name" value="PHAGE INTEGRASE-RELATED"/>
    <property type="match status" value="1"/>
</dbReference>
<evidence type="ECO:0000256" key="9">
    <source>
        <dbReference type="PROSITE-ProRule" id="PRU01248"/>
    </source>
</evidence>
<evidence type="ECO:0000256" key="7">
    <source>
        <dbReference type="ARBA" id="ARBA00023172"/>
    </source>
</evidence>
<comment type="subcellular location">
    <subcellularLocation>
        <location evidence="1">Cytoplasm</location>
    </subcellularLocation>
</comment>
<evidence type="ECO:0000256" key="6">
    <source>
        <dbReference type="ARBA" id="ARBA00023125"/>
    </source>
</evidence>
<sequence length="314" mass="36491">MDKLQSRILLRDFFMLLHFNEHISTFISHLKFEKRYSQHTIIAYEGDLSEFSVFLLSTFGELPLFEVSYQHIRSWLAELKEGGLSSKSINRKISALKSFFKFHLKLGNIRSNPTTKVVTPKVNKRLPAFVKEEDLHQLTHALKMSTEDWKSLNGYMLVHLFYATGMRLSELINLKERQIDFSRRQVKVLGKGNKERSIPLASEILDSIQRYMDLKRKEFAEYAEELLVTEKGKKMYPKYAYLLVKKQLSQIPTLDKKSPHVLRHTFATHLVNKGAELNAVKELLGHASLAATQVYTHNTIEKLKEIYRNAHPKA</sequence>
<dbReference type="InterPro" id="IPR010998">
    <property type="entry name" value="Integrase_recombinase_N"/>
</dbReference>
<feature type="domain" description="Core-binding (CB)" evidence="11">
    <location>
        <begin position="17"/>
        <end position="104"/>
    </location>
</feature>
<keyword evidence="6 9" id="KW-0238">DNA-binding</keyword>
<dbReference type="InterPro" id="IPR002104">
    <property type="entry name" value="Integrase_catalytic"/>
</dbReference>
<proteinExistence type="predicted"/>